<accession>A0A1E1JVZ8</accession>
<proteinExistence type="predicted"/>
<dbReference type="OrthoDB" id="3598921at2759"/>
<keyword evidence="1" id="KW-0175">Coiled coil</keyword>
<feature type="region of interest" description="Disordered" evidence="2">
    <location>
        <begin position="672"/>
        <end position="712"/>
    </location>
</feature>
<dbReference type="PANTHER" id="PTHR45615:SF80">
    <property type="entry name" value="GRIP DOMAIN-CONTAINING PROTEIN"/>
    <property type="match status" value="1"/>
</dbReference>
<feature type="compositionally biased region" description="Basic residues" evidence="2">
    <location>
        <begin position="987"/>
        <end position="999"/>
    </location>
</feature>
<evidence type="ECO:0000256" key="2">
    <source>
        <dbReference type="SAM" id="MobiDB-lite"/>
    </source>
</evidence>
<feature type="compositionally biased region" description="Acidic residues" evidence="2">
    <location>
        <begin position="959"/>
        <end position="970"/>
    </location>
</feature>
<feature type="region of interest" description="Disordered" evidence="2">
    <location>
        <begin position="448"/>
        <end position="473"/>
    </location>
</feature>
<evidence type="ECO:0000313" key="3">
    <source>
        <dbReference type="EMBL" id="CZS90047.1"/>
    </source>
</evidence>
<feature type="compositionally biased region" description="Basic residues" evidence="2">
    <location>
        <begin position="1008"/>
        <end position="1018"/>
    </location>
</feature>
<sequence length="1062" mass="117261">MASPNSPKGQAYIDTNAAYARIVLQGTGQDSETTINLLLQELKSAYATINSRQTDVTTLIAQIKAATDRATTAERAAENNAVLAVQNAGKASVETARLRAEVASLNALTGNVRDWNPDCTGCLNRISDADLKELVDFANDVTGAAPSLLANIRKLIDQQGTAWKGSNSGSGRACEIDIDDYIRLFDRTIRNSRVLQNRVTSLETQIRSGASGSVYRGEDPLLVDEEVERLGDLLDEANAEIAGHRITVQENEKLRTALDTAKIDNEQLNGKVNSALRETSYYRKQLKEGVANSSLIPGSGHSLSDLQKARLTNDLEAAKVQSKQLKAEVATAESKTSDLQNEIFDRENASSVSGSFDPEIARLKAQLETLEDREATLNNEYSAALDKVDELEVRANDLETKRLEENLAECREGVHRLGEDQITENQVELEELRHTVEALRQQVKELTQERNQAGDQRDQVVQENADQAANADAEQQRLQALLDDCNKGRDQAEKKADAAKAKASPSGDLTKLRKEIRELKKERDDLQAQLEIAEQSPSEAAITNKDLQNQIKELNKELIKAKRDLKKSAKKFDKAEIEVDRLQGVLEDSDAAVVRIRGERTAAREERDTLRVRVETAEETLRKSVQTSQKTLSDTVRALRTKLQDAKRDASAAEVVQTNILALNREMTIERDSARAQQGGHAATIEPIEGHPENGGGGGQDDSDDGGENDDLRAQIRNSQTDLATHQLQREATNTENTKLSIDIKDLEALLETIKARLSECLKGHPDYDDEELIKALEESDRARERRENDRQNRNDASQSLRQELNDAQVEVCRLTDEIEKLKASYAGEQEDEIAELKTNLEALNAQITSAESGSSLSADERAAHLLQVEPLQRRIRDLEQQVEELNQQVENLRKENAKLAIDLNQVKADLLDKMLDAVGHLRKAEIDEDAVDRAEPAKDDDVLDDDEIDNNAVGPADSEPEEPSEEGDSSVEIITNRAPSLPPTPKTRKGRKPGKKTAAKAAEPKKTRGPAKGKKAAKAVEDEPVVAKRQTRSSAAKRKEAPEKTVAKGAQPKDKKRKIFE</sequence>
<dbReference type="PANTHER" id="PTHR45615">
    <property type="entry name" value="MYOSIN HEAVY CHAIN, NON-MUSCLE"/>
    <property type="match status" value="1"/>
</dbReference>
<protein>
    <submittedName>
        <fullName evidence="3">Uncharacterized protein</fullName>
    </submittedName>
</protein>
<feature type="region of interest" description="Disordered" evidence="2">
    <location>
        <begin position="780"/>
        <end position="803"/>
    </location>
</feature>
<keyword evidence="4" id="KW-1185">Reference proteome</keyword>
<organism evidence="3 4">
    <name type="scientific">Rhynchosporium agropyri</name>
    <dbReference type="NCBI Taxonomy" id="914238"/>
    <lineage>
        <taxon>Eukaryota</taxon>
        <taxon>Fungi</taxon>
        <taxon>Dikarya</taxon>
        <taxon>Ascomycota</taxon>
        <taxon>Pezizomycotina</taxon>
        <taxon>Leotiomycetes</taxon>
        <taxon>Helotiales</taxon>
        <taxon>Ploettnerulaceae</taxon>
        <taxon>Rhynchosporium</taxon>
    </lineage>
</organism>
<feature type="region of interest" description="Disordered" evidence="2">
    <location>
        <begin position="932"/>
        <end position="1062"/>
    </location>
</feature>
<feature type="compositionally biased region" description="Basic and acidic residues" evidence="2">
    <location>
        <begin position="932"/>
        <end position="941"/>
    </location>
</feature>
<evidence type="ECO:0000313" key="4">
    <source>
        <dbReference type="Proteomes" id="UP000178912"/>
    </source>
</evidence>
<feature type="compositionally biased region" description="Basic and acidic residues" evidence="2">
    <location>
        <begin position="1038"/>
        <end position="1047"/>
    </location>
</feature>
<dbReference type="InterPro" id="IPR027267">
    <property type="entry name" value="AH/BAR_dom_sf"/>
</dbReference>
<feature type="compositionally biased region" description="Basic and acidic residues" evidence="2">
    <location>
        <begin position="780"/>
        <end position="794"/>
    </location>
</feature>
<dbReference type="Proteomes" id="UP000178912">
    <property type="component" value="Unassembled WGS sequence"/>
</dbReference>
<dbReference type="EMBL" id="FJUX01000004">
    <property type="protein sequence ID" value="CZS90047.1"/>
    <property type="molecule type" value="Genomic_DNA"/>
</dbReference>
<name>A0A1E1JVZ8_9HELO</name>
<dbReference type="AlphaFoldDB" id="A0A1E1JVZ8"/>
<feature type="compositionally biased region" description="Low complexity" evidence="2">
    <location>
        <begin position="461"/>
        <end position="473"/>
    </location>
</feature>
<dbReference type="SUPFAM" id="SSF103657">
    <property type="entry name" value="BAR/IMD domain-like"/>
    <property type="match status" value="1"/>
</dbReference>
<feature type="compositionally biased region" description="Basic and acidic residues" evidence="2">
    <location>
        <begin position="489"/>
        <end position="500"/>
    </location>
</feature>
<reference evidence="4" key="1">
    <citation type="submission" date="2016-03" db="EMBL/GenBank/DDBJ databases">
        <authorList>
            <person name="Guldener U."/>
        </authorList>
    </citation>
    <scope>NUCLEOTIDE SEQUENCE [LARGE SCALE GENOMIC DNA]</scope>
    <source>
        <strain evidence="4">04CH-RAC-A.6.1</strain>
    </source>
</reference>
<dbReference type="Gene3D" id="1.10.287.1490">
    <property type="match status" value="1"/>
</dbReference>
<evidence type="ECO:0000256" key="1">
    <source>
        <dbReference type="SAM" id="Coils"/>
    </source>
</evidence>
<gene>
    <name evidence="3" type="ORF">RAG0_01180</name>
</gene>
<feature type="coiled-coil region" evidence="1">
    <location>
        <begin position="251"/>
        <end position="278"/>
    </location>
</feature>
<feature type="region of interest" description="Disordered" evidence="2">
    <location>
        <begin position="489"/>
        <end position="509"/>
    </location>
</feature>